<evidence type="ECO:0008006" key="3">
    <source>
        <dbReference type="Google" id="ProtNLM"/>
    </source>
</evidence>
<dbReference type="KEGG" id="hyh:D3Y59_04000"/>
<protein>
    <recommendedName>
        <fullName evidence="3">DUF2007 domain-containing protein</fullName>
    </recommendedName>
</protein>
<organism evidence="1 2">
    <name type="scientific">Hymenobacter oligotrophus</name>
    <dbReference type="NCBI Taxonomy" id="2319843"/>
    <lineage>
        <taxon>Bacteria</taxon>
        <taxon>Pseudomonadati</taxon>
        <taxon>Bacteroidota</taxon>
        <taxon>Cytophagia</taxon>
        <taxon>Cytophagales</taxon>
        <taxon>Hymenobacteraceae</taxon>
        <taxon>Hymenobacter</taxon>
    </lineage>
</organism>
<dbReference type="AlphaFoldDB" id="A0A3B7QTG0"/>
<dbReference type="OrthoDB" id="894008at2"/>
<sequence length="119" mass="13615">MLVAAAEYLTYTEAVGLYHRLQSEAGIVSLVKNYGPATLPFGDGLYFRLLIEEEDVEAARPIVQEFEQQRTERAAARCPRCGSYHAWPEPEARQPWYKRLFYAGTTMYRCHNCGEEFSG</sequence>
<reference evidence="1 2" key="1">
    <citation type="submission" date="2018-09" db="EMBL/GenBank/DDBJ databases">
        <title>Hymenobacter medium sp. nov., isolated from R2A medium.</title>
        <authorList>
            <person name="Yingchao G."/>
        </authorList>
    </citation>
    <scope>NUCLEOTIDE SEQUENCE [LARGE SCALE GENOMIC DNA]</scope>
    <source>
        <strain evidence="2">sh-6</strain>
    </source>
</reference>
<dbReference type="Proteomes" id="UP000262802">
    <property type="component" value="Chromosome"/>
</dbReference>
<dbReference type="EMBL" id="CP032317">
    <property type="protein sequence ID" value="AYA36298.1"/>
    <property type="molecule type" value="Genomic_DNA"/>
</dbReference>
<evidence type="ECO:0000313" key="1">
    <source>
        <dbReference type="EMBL" id="AYA36298.1"/>
    </source>
</evidence>
<gene>
    <name evidence="1" type="ORF">D3Y59_04000</name>
</gene>
<evidence type="ECO:0000313" key="2">
    <source>
        <dbReference type="Proteomes" id="UP000262802"/>
    </source>
</evidence>
<name>A0A3B7QTG0_9BACT</name>
<accession>A0A3B7QTG0</accession>
<proteinExistence type="predicted"/>
<keyword evidence="2" id="KW-1185">Reference proteome</keyword>
<dbReference type="RefSeq" id="WP_119443883.1">
    <property type="nucleotide sequence ID" value="NZ_CP032317.1"/>
</dbReference>